<name>A0ABQ9FHT8_TEGGR</name>
<reference evidence="1 2" key="1">
    <citation type="submission" date="2022-12" db="EMBL/GenBank/DDBJ databases">
        <title>Chromosome-level genome of Tegillarca granosa.</title>
        <authorList>
            <person name="Kim J."/>
        </authorList>
    </citation>
    <scope>NUCLEOTIDE SEQUENCE [LARGE SCALE GENOMIC DNA]</scope>
    <source>
        <strain evidence="1">Teg-2019</strain>
        <tissue evidence="1">Adductor muscle</tissue>
    </source>
</reference>
<protein>
    <submittedName>
        <fullName evidence="1">Uncharacterized protein</fullName>
    </submittedName>
</protein>
<evidence type="ECO:0000313" key="2">
    <source>
        <dbReference type="Proteomes" id="UP001217089"/>
    </source>
</evidence>
<accession>A0ABQ9FHT8</accession>
<dbReference type="EMBL" id="JARBDR010000246">
    <property type="protein sequence ID" value="KAJ8316865.1"/>
    <property type="molecule type" value="Genomic_DNA"/>
</dbReference>
<dbReference type="Gene3D" id="3.40.50.150">
    <property type="entry name" value="Vaccinia Virus protein VP39"/>
    <property type="match status" value="2"/>
</dbReference>
<organism evidence="1 2">
    <name type="scientific">Tegillarca granosa</name>
    <name type="common">Malaysian cockle</name>
    <name type="synonym">Anadara granosa</name>
    <dbReference type="NCBI Taxonomy" id="220873"/>
    <lineage>
        <taxon>Eukaryota</taxon>
        <taxon>Metazoa</taxon>
        <taxon>Spiralia</taxon>
        <taxon>Lophotrochozoa</taxon>
        <taxon>Mollusca</taxon>
        <taxon>Bivalvia</taxon>
        <taxon>Autobranchia</taxon>
        <taxon>Pteriomorphia</taxon>
        <taxon>Arcoida</taxon>
        <taxon>Arcoidea</taxon>
        <taxon>Arcidae</taxon>
        <taxon>Tegillarca</taxon>
    </lineage>
</organism>
<keyword evidence="2" id="KW-1185">Reference proteome</keyword>
<gene>
    <name evidence="1" type="ORF">KUTeg_004769</name>
</gene>
<comment type="caution">
    <text evidence="1">The sequence shown here is derived from an EMBL/GenBank/DDBJ whole genome shotgun (WGS) entry which is preliminary data.</text>
</comment>
<dbReference type="InterPro" id="IPR029063">
    <property type="entry name" value="SAM-dependent_MTases_sf"/>
</dbReference>
<sequence>MIKILNMTSEKSVIHDQVKDYYGKQVQNVNDLQTAACVAPGKAVTKAVREAISAIHDDVAMSGRDCFALSKLVGKDGFVTGIDMTEEQEGGELYFSDIYANKDLPDSVRKHEVLWGDARFVSVEYRLFKLPKKCDQTSSQVIYNGEIPGYEDEFVFDFKTSFKPPSKKSTNDACCKVEQK</sequence>
<dbReference type="Proteomes" id="UP001217089">
    <property type="component" value="Unassembled WGS sequence"/>
</dbReference>
<evidence type="ECO:0000313" key="1">
    <source>
        <dbReference type="EMBL" id="KAJ8316865.1"/>
    </source>
</evidence>
<proteinExistence type="predicted"/>